<accession>A0A1I5XTP3</accession>
<protein>
    <recommendedName>
        <fullName evidence="3">SseB protein N-terminal domain-containing protein</fullName>
    </recommendedName>
</protein>
<dbReference type="Proteomes" id="UP000198727">
    <property type="component" value="Unassembled WGS sequence"/>
</dbReference>
<dbReference type="STRING" id="587909.SAMN05421810_106249"/>
<dbReference type="OrthoDB" id="3256619at2"/>
<dbReference type="AlphaFoldDB" id="A0A1I5XTP3"/>
<keyword evidence="2" id="KW-1185">Reference proteome</keyword>
<organism evidence="1 2">
    <name type="scientific">Amycolatopsis arida</name>
    <dbReference type="NCBI Taxonomy" id="587909"/>
    <lineage>
        <taxon>Bacteria</taxon>
        <taxon>Bacillati</taxon>
        <taxon>Actinomycetota</taxon>
        <taxon>Actinomycetes</taxon>
        <taxon>Pseudonocardiales</taxon>
        <taxon>Pseudonocardiaceae</taxon>
        <taxon>Amycolatopsis</taxon>
    </lineage>
</organism>
<dbReference type="RefSeq" id="WP_092531800.1">
    <property type="nucleotide sequence ID" value="NZ_FOWW01000006.1"/>
</dbReference>
<name>A0A1I5XTP3_9PSEU</name>
<dbReference type="EMBL" id="FOWW01000006">
    <property type="protein sequence ID" value="SFQ35351.1"/>
    <property type="molecule type" value="Genomic_DNA"/>
</dbReference>
<sequence length="91" mass="10610">MEDRPVIPPMVYLACDSVDGDDFIVHVRATKDDERAVFVYSAYDRLLNCCGPHQRWVVLPTRNLERVAEHVHFDMILIDIEMPEELRRKAA</sequence>
<evidence type="ECO:0008006" key="3">
    <source>
        <dbReference type="Google" id="ProtNLM"/>
    </source>
</evidence>
<dbReference type="InterPro" id="IPR049975">
    <property type="entry name" value="SAV_915-like_dom"/>
</dbReference>
<dbReference type="NCBIfam" id="NF042914">
    <property type="entry name" value="SAV915_dom"/>
    <property type="match status" value="1"/>
</dbReference>
<proteinExistence type="predicted"/>
<gene>
    <name evidence="1" type="ORF">SAMN05421810_106249</name>
</gene>
<evidence type="ECO:0000313" key="2">
    <source>
        <dbReference type="Proteomes" id="UP000198727"/>
    </source>
</evidence>
<evidence type="ECO:0000313" key="1">
    <source>
        <dbReference type="EMBL" id="SFQ35351.1"/>
    </source>
</evidence>
<reference evidence="2" key="1">
    <citation type="submission" date="2016-10" db="EMBL/GenBank/DDBJ databases">
        <authorList>
            <person name="Varghese N."/>
            <person name="Submissions S."/>
        </authorList>
    </citation>
    <scope>NUCLEOTIDE SEQUENCE [LARGE SCALE GENOMIC DNA]</scope>
    <source>
        <strain evidence="2">CGMCC 4.5579</strain>
    </source>
</reference>